<dbReference type="NCBIfam" id="NF033573">
    <property type="entry name" value="transpos_IS200"/>
    <property type="match status" value="1"/>
</dbReference>
<dbReference type="Pfam" id="PF01797">
    <property type="entry name" value="Y1_Tnp"/>
    <property type="match status" value="1"/>
</dbReference>
<name>G2PZA4_9FIRM</name>
<accession>G2PZA4</accession>
<dbReference type="PANTHER" id="PTHR33360:SF2">
    <property type="entry name" value="TRANSPOSASE FOR INSERTION SEQUENCE ELEMENT IS200"/>
    <property type="match status" value="1"/>
</dbReference>
<dbReference type="KEGG" id="clc:Calla_2491"/>
<evidence type="ECO:0000313" key="2">
    <source>
        <dbReference type="EMBL" id="AEM75016.1"/>
    </source>
</evidence>
<dbReference type="Proteomes" id="UP000009257">
    <property type="component" value="Chromosome"/>
</dbReference>
<dbReference type="InterPro" id="IPR002686">
    <property type="entry name" value="Transposase_17"/>
</dbReference>
<dbReference type="SMART" id="SM01321">
    <property type="entry name" value="Y1_Tnp"/>
    <property type="match status" value="1"/>
</dbReference>
<gene>
    <name evidence="2" type="ORF">Calla_2491</name>
</gene>
<dbReference type="HOGENOM" id="CLU_101320_2_0_9"/>
<dbReference type="InterPro" id="IPR036515">
    <property type="entry name" value="Transposase_17_sf"/>
</dbReference>
<dbReference type="RefSeq" id="WP_014043445.1">
    <property type="nucleotide sequence ID" value="NC_015949.1"/>
</dbReference>
<dbReference type="EMBL" id="CP003001">
    <property type="protein sequence ID" value="AEM75016.1"/>
    <property type="molecule type" value="Genomic_DNA"/>
</dbReference>
<dbReference type="SUPFAM" id="SSF143422">
    <property type="entry name" value="Transposase IS200-like"/>
    <property type="match status" value="1"/>
</dbReference>
<organism evidence="2 3">
    <name type="scientific">Caldicellulosiruptor acetigenus 6A</name>
    <dbReference type="NCBI Taxonomy" id="632516"/>
    <lineage>
        <taxon>Bacteria</taxon>
        <taxon>Bacillati</taxon>
        <taxon>Bacillota</taxon>
        <taxon>Bacillota incertae sedis</taxon>
        <taxon>Caldicellulosiruptorales</taxon>
        <taxon>Caldicellulosiruptoraceae</taxon>
        <taxon>Caldicellulosiruptor</taxon>
    </lineage>
</organism>
<evidence type="ECO:0000313" key="3">
    <source>
        <dbReference type="Proteomes" id="UP000009257"/>
    </source>
</evidence>
<feature type="domain" description="Transposase IS200-like" evidence="1">
    <location>
        <begin position="11"/>
        <end position="128"/>
    </location>
</feature>
<dbReference type="PANTHER" id="PTHR33360">
    <property type="entry name" value="TRANSPOSASE FOR INSERTION SEQUENCE ELEMENT IS200"/>
    <property type="match status" value="1"/>
</dbReference>
<dbReference type="AlphaFoldDB" id="G2PZA4"/>
<evidence type="ECO:0000259" key="1">
    <source>
        <dbReference type="SMART" id="SM01321"/>
    </source>
</evidence>
<dbReference type="GO" id="GO:0004803">
    <property type="term" value="F:transposase activity"/>
    <property type="evidence" value="ECO:0007669"/>
    <property type="project" value="InterPro"/>
</dbReference>
<dbReference type="GO" id="GO:0006313">
    <property type="term" value="P:DNA transposition"/>
    <property type="evidence" value="ECO:0007669"/>
    <property type="project" value="InterPro"/>
</dbReference>
<dbReference type="Gene3D" id="3.30.70.1290">
    <property type="entry name" value="Transposase IS200-like"/>
    <property type="match status" value="1"/>
</dbReference>
<protein>
    <submittedName>
        <fullName evidence="2">Transposase IS200-family protein</fullName>
    </submittedName>
</protein>
<sequence length="136" mass="15875">MNTYKSTRHAKFLINYHFVWIPKYRKDFLNDPEVKKTVEETIQELSGAYKFDILVLEIMPDHIHLFISALPRHSPSELINVIKGATGRKIGQKFPQYKQKDSVWTRAYFVATAGNVSADTVKRYIESQWKKVEKDG</sequence>
<proteinExistence type="predicted"/>
<reference evidence="2 3" key="1">
    <citation type="submission" date="2011-08" db="EMBL/GenBank/DDBJ databases">
        <title>Complete sequence of Caldicellulosiruptor lactoaceticus 6A.</title>
        <authorList>
            <consortium name="US DOE Joint Genome Institute"/>
            <person name="Lucas S."/>
            <person name="Han J."/>
            <person name="Lapidus A."/>
            <person name="Cheng J.-F."/>
            <person name="Goodwin L."/>
            <person name="Pitluck S."/>
            <person name="Peters L."/>
            <person name="Davenport K."/>
            <person name="Detter J.C."/>
            <person name="Han C."/>
            <person name="Tapia R."/>
            <person name="Land M."/>
            <person name="Hauser L."/>
            <person name="Kyrpides N."/>
            <person name="Ivanova N."/>
            <person name="Ovchinnikova G."/>
            <person name="Pagani I."/>
            <person name="Blumer-Schuette S.E."/>
            <person name="Kelly R.M."/>
            <person name="Woyke T."/>
        </authorList>
    </citation>
    <scope>NUCLEOTIDE SEQUENCE [LARGE SCALE GENOMIC DNA]</scope>
    <source>
        <strain evidence="2 3">6A</strain>
    </source>
</reference>
<dbReference type="GO" id="GO:0003677">
    <property type="term" value="F:DNA binding"/>
    <property type="evidence" value="ECO:0007669"/>
    <property type="project" value="InterPro"/>
</dbReference>